<protein>
    <submittedName>
        <fullName evidence="1">Uncharacterized protein</fullName>
    </submittedName>
</protein>
<evidence type="ECO:0000313" key="2">
    <source>
        <dbReference type="Proteomes" id="UP000199040"/>
    </source>
</evidence>
<reference evidence="1 2" key="1">
    <citation type="submission" date="2016-10" db="EMBL/GenBank/DDBJ databases">
        <authorList>
            <person name="de Groot N.N."/>
        </authorList>
    </citation>
    <scope>NUCLEOTIDE SEQUENCE [LARGE SCALE GENOMIC DNA]</scope>
    <source>
        <strain evidence="1 2">CGMCC 1.6848</strain>
    </source>
</reference>
<dbReference type="EMBL" id="FOPY01000008">
    <property type="protein sequence ID" value="SFH71896.1"/>
    <property type="molecule type" value="Genomic_DNA"/>
</dbReference>
<dbReference type="Proteomes" id="UP000199040">
    <property type="component" value="Unassembled WGS sequence"/>
</dbReference>
<evidence type="ECO:0000313" key="1">
    <source>
        <dbReference type="EMBL" id="SFH71896.1"/>
    </source>
</evidence>
<accession>A0A1I3CC60</accession>
<gene>
    <name evidence="1" type="ORF">SAMN04487959_108121</name>
</gene>
<dbReference type="AlphaFoldDB" id="A0A1I3CC60"/>
<dbReference type="STRING" id="442341.SAMN04487959_108121"/>
<dbReference type="RefSeq" id="WP_092846774.1">
    <property type="nucleotide sequence ID" value="NZ_FOPY01000008.1"/>
</dbReference>
<proteinExistence type="predicted"/>
<name>A0A1I3CC60_9GAMM</name>
<organism evidence="1 2">
    <name type="scientific">Modicisalibacter xianhensis</name>
    <dbReference type="NCBI Taxonomy" id="442341"/>
    <lineage>
        <taxon>Bacteria</taxon>
        <taxon>Pseudomonadati</taxon>
        <taxon>Pseudomonadota</taxon>
        <taxon>Gammaproteobacteria</taxon>
        <taxon>Oceanospirillales</taxon>
        <taxon>Halomonadaceae</taxon>
        <taxon>Modicisalibacter</taxon>
    </lineage>
</organism>
<sequence length="192" mass="21792">MPRKVCIRLTLDDETLQIPYEAETYAGGVIHPYLPLVQAPEQIAQIPELRGQPALKKLLHTINSPEGVFESVRIDTFYNDHAGQVAHVAAIGLIFRERAWFQDIDKCLAFAGRLLETLHASTLFRENEDSAQLELQRAMLREERLQGWIMDLFLMGQGKTQQASDADLAARCQALQDVLHKPRLTEALFTKR</sequence>
<keyword evidence="2" id="KW-1185">Reference proteome</keyword>